<evidence type="ECO:0000256" key="1">
    <source>
        <dbReference type="SAM" id="Phobius"/>
    </source>
</evidence>
<feature type="transmembrane region" description="Helical" evidence="1">
    <location>
        <begin position="121"/>
        <end position="142"/>
    </location>
</feature>
<dbReference type="AlphaFoldDB" id="A0A370FQJ9"/>
<sequence>MSAIRPPRTARTESRASTAPLTWTVAKPSARGQASSLRRVLGYYAWALLMGFFFANAEIQIEGGAGWATSLPTWRIEHHWLLDIFWGGRAMTGYHAWVFSFMLLVFFMPLAFNGRWRWSDFVLALGGLATFWVSEDCLWFVANPAYGWARLDPVHAHWHPHWLLGLPVDYWWGAALAVGMGLLHLRLARRGH</sequence>
<gene>
    <name evidence="2" type="ORF">DFR41_101395</name>
</gene>
<proteinExistence type="predicted"/>
<keyword evidence="1" id="KW-1133">Transmembrane helix</keyword>
<feature type="transmembrane region" description="Helical" evidence="1">
    <location>
        <begin position="94"/>
        <end position="112"/>
    </location>
</feature>
<keyword evidence="1" id="KW-0472">Membrane</keyword>
<evidence type="ECO:0000313" key="2">
    <source>
        <dbReference type="EMBL" id="RDI28639.1"/>
    </source>
</evidence>
<keyword evidence="3" id="KW-1185">Reference proteome</keyword>
<dbReference type="EMBL" id="QQAV01000001">
    <property type="protein sequence ID" value="RDI28639.1"/>
    <property type="molecule type" value="Genomic_DNA"/>
</dbReference>
<dbReference type="RefSeq" id="WP_244917621.1">
    <property type="nucleotide sequence ID" value="NZ_QQAV01000001.1"/>
</dbReference>
<protein>
    <submittedName>
        <fullName evidence="2">Uncharacterized protein</fullName>
    </submittedName>
</protein>
<reference evidence="2 3" key="1">
    <citation type="submission" date="2018-07" db="EMBL/GenBank/DDBJ databases">
        <title>Genomic Encyclopedia of Type Strains, Phase IV (KMG-IV): sequencing the most valuable type-strain genomes for metagenomic binning, comparative biology and taxonomic classification.</title>
        <authorList>
            <person name="Goeker M."/>
        </authorList>
    </citation>
    <scope>NUCLEOTIDE SEQUENCE [LARGE SCALE GENOMIC DNA]</scope>
    <source>
        <strain evidence="2 3">DSM 21352</strain>
    </source>
</reference>
<dbReference type="Proteomes" id="UP000255265">
    <property type="component" value="Unassembled WGS sequence"/>
</dbReference>
<organism evidence="2 3">
    <name type="scientific">Pseudacidovorax intermedius</name>
    <dbReference type="NCBI Taxonomy" id="433924"/>
    <lineage>
        <taxon>Bacteria</taxon>
        <taxon>Pseudomonadati</taxon>
        <taxon>Pseudomonadota</taxon>
        <taxon>Betaproteobacteria</taxon>
        <taxon>Burkholderiales</taxon>
        <taxon>Comamonadaceae</taxon>
        <taxon>Pseudacidovorax</taxon>
    </lineage>
</organism>
<feature type="transmembrane region" description="Helical" evidence="1">
    <location>
        <begin position="170"/>
        <end position="188"/>
    </location>
</feature>
<evidence type="ECO:0000313" key="3">
    <source>
        <dbReference type="Proteomes" id="UP000255265"/>
    </source>
</evidence>
<accession>A0A370FQJ9</accession>
<comment type="caution">
    <text evidence="2">The sequence shown here is derived from an EMBL/GenBank/DDBJ whole genome shotgun (WGS) entry which is preliminary data.</text>
</comment>
<feature type="transmembrane region" description="Helical" evidence="1">
    <location>
        <begin position="41"/>
        <end position="61"/>
    </location>
</feature>
<name>A0A370FQJ9_9BURK</name>
<keyword evidence="1" id="KW-0812">Transmembrane</keyword>